<comment type="caution">
    <text evidence="1">The sequence shown here is derived from an EMBL/GenBank/DDBJ whole genome shotgun (WGS) entry which is preliminary data.</text>
</comment>
<evidence type="ECO:0000313" key="1">
    <source>
        <dbReference type="EMBL" id="MFC4768561.1"/>
    </source>
</evidence>
<accession>A0ABV9Q2X0</accession>
<protein>
    <recommendedName>
        <fullName evidence="3">IS110 family transposase</fullName>
    </recommendedName>
</protein>
<organism evidence="1 2">
    <name type="scientific">Effusibacillus consociatus</name>
    <dbReference type="NCBI Taxonomy" id="1117041"/>
    <lineage>
        <taxon>Bacteria</taxon>
        <taxon>Bacillati</taxon>
        <taxon>Bacillota</taxon>
        <taxon>Bacilli</taxon>
        <taxon>Bacillales</taxon>
        <taxon>Alicyclobacillaceae</taxon>
        <taxon>Effusibacillus</taxon>
    </lineage>
</organism>
<dbReference type="EMBL" id="JBHSHC010000106">
    <property type="protein sequence ID" value="MFC4768561.1"/>
    <property type="molecule type" value="Genomic_DNA"/>
</dbReference>
<dbReference type="Proteomes" id="UP001596002">
    <property type="component" value="Unassembled WGS sequence"/>
</dbReference>
<name>A0ABV9Q2X0_9BACL</name>
<proteinExistence type="predicted"/>
<reference evidence="2" key="1">
    <citation type="journal article" date="2019" name="Int. J. Syst. Evol. Microbiol.">
        <title>The Global Catalogue of Microorganisms (GCM) 10K type strain sequencing project: providing services to taxonomists for standard genome sequencing and annotation.</title>
        <authorList>
            <consortium name="The Broad Institute Genomics Platform"/>
            <consortium name="The Broad Institute Genome Sequencing Center for Infectious Disease"/>
            <person name="Wu L."/>
            <person name="Ma J."/>
        </authorList>
    </citation>
    <scope>NUCLEOTIDE SEQUENCE [LARGE SCALE GENOMIC DNA]</scope>
    <source>
        <strain evidence="2">WYCCWR 12678</strain>
    </source>
</reference>
<gene>
    <name evidence="1" type="ORF">ACFO8Q_14545</name>
</gene>
<evidence type="ECO:0008006" key="3">
    <source>
        <dbReference type="Google" id="ProtNLM"/>
    </source>
</evidence>
<evidence type="ECO:0000313" key="2">
    <source>
        <dbReference type="Proteomes" id="UP001596002"/>
    </source>
</evidence>
<dbReference type="RefSeq" id="WP_380026511.1">
    <property type="nucleotide sequence ID" value="NZ_JBHSHC010000106.1"/>
</dbReference>
<sequence>MKYKHKQKQNQRIQKITESTLVVGADIASKHTSLAQSISEGLNLVKNVSFKTIAKD</sequence>
<keyword evidence="2" id="KW-1185">Reference proteome</keyword>